<dbReference type="Proteomes" id="UP000062398">
    <property type="component" value="Chromosome"/>
</dbReference>
<evidence type="ECO:0000313" key="1">
    <source>
        <dbReference type="EMBL" id="AIM27536.1"/>
    </source>
</evidence>
<evidence type="ECO:0000313" key="7">
    <source>
        <dbReference type="Proteomes" id="UP000029084"/>
    </source>
</evidence>
<dbReference type="PATRIC" id="fig|43687.5.peg.1515"/>
<dbReference type="AlphaFoldDB" id="A0A088E5D5"/>
<evidence type="ECO:0000313" key="3">
    <source>
        <dbReference type="EMBL" id="AKV76637.1"/>
    </source>
</evidence>
<organism evidence="1 7">
    <name type="scientific">Metallosphaera sedula</name>
    <dbReference type="NCBI Taxonomy" id="43687"/>
    <lineage>
        <taxon>Archaea</taxon>
        <taxon>Thermoproteota</taxon>
        <taxon>Thermoprotei</taxon>
        <taxon>Sulfolobales</taxon>
        <taxon>Sulfolobaceae</taxon>
        <taxon>Metallosphaera</taxon>
    </lineage>
</organism>
<reference evidence="1 7" key="1">
    <citation type="journal article" date="2014" name="J. Bacteriol.">
        <title>Role of an Archaeal PitA Transporter in the Copper and Arsenic Resistance of Metallosphaera sedula, an Extreme Thermoacidophile.</title>
        <authorList>
            <person name="McCarthy S."/>
            <person name="Ai C."/>
            <person name="Wheaton G."/>
            <person name="Tevatia R."/>
            <person name="Eckrich V."/>
            <person name="Kelly R."/>
            <person name="Blum P."/>
        </authorList>
    </citation>
    <scope>NUCLEOTIDE SEQUENCE [LARGE SCALE GENOMIC DNA]</scope>
    <source>
        <strain evidence="1 7">CuR1</strain>
    </source>
</reference>
<dbReference type="Proteomes" id="UP000062475">
    <property type="component" value="Chromosome"/>
</dbReference>
<name>A0A088E5D5_9CREN</name>
<evidence type="ECO:0000313" key="10">
    <source>
        <dbReference type="Proteomes" id="UP000062398"/>
    </source>
</evidence>
<dbReference type="Proteomes" id="UP000068832">
    <property type="component" value="Chromosome"/>
</dbReference>
<dbReference type="EMBL" id="CP012176">
    <property type="protein sequence ID" value="AKV83372.1"/>
    <property type="molecule type" value="Genomic_DNA"/>
</dbReference>
<evidence type="ECO:0000313" key="4">
    <source>
        <dbReference type="EMBL" id="AKV78889.1"/>
    </source>
</evidence>
<evidence type="ECO:0000313" key="11">
    <source>
        <dbReference type="Proteomes" id="UP000062475"/>
    </source>
</evidence>
<dbReference type="RefSeq" id="WP_012021339.1">
    <property type="nucleotide sequence ID" value="NZ_CP008822.1"/>
</dbReference>
<protein>
    <submittedName>
        <fullName evidence="1">Uncharacterized protein</fullName>
    </submittedName>
</protein>
<dbReference type="Proteomes" id="UP000029084">
    <property type="component" value="Chromosome"/>
</dbReference>
<dbReference type="EMBL" id="CP008822">
    <property type="protein sequence ID" value="AIM27536.1"/>
    <property type="molecule type" value="Genomic_DNA"/>
</dbReference>
<sequence>MISDSQFKDVCGKVKALLYFGSYTREDYVDGISDINVIAITNDKSVLMDLASMDLSPVVIDEETLNKLCQDGDPLCYYVLNDSKLICGSLPNFTFIFTDKTCSKLLRYSRTQAKMSLEGIARRDEISSVNNLYRGIRSFIRSKCCTKGKIPLSDEEVIACCKGIGNDEICELFSKVRELRRNREPVTYWTIRRFVKIMEVEDKDSSL</sequence>
<reference evidence="9 10" key="2">
    <citation type="journal article" date="2015" name="Genome Announc.">
        <title>Complete Genome Sequences of Evolved Arsenate-Resistant Metallosphaera sedula Strains.</title>
        <authorList>
            <person name="Ai C."/>
            <person name="McCarthy S."/>
            <person name="Schackwitz W."/>
            <person name="Martin J."/>
            <person name="Lipzen A."/>
            <person name="Blum P."/>
        </authorList>
    </citation>
    <scope>NUCLEOTIDE SEQUENCE [LARGE SCALE GENOMIC DNA]</scope>
    <source>
        <strain evidence="4 10">ARS120-1</strain>
        <strain evidence="5 9">ARS120-2</strain>
        <strain evidence="2 12">ARS50-1</strain>
        <strain evidence="3 11">ARS50-2</strain>
    </source>
</reference>
<dbReference type="EMBL" id="CP012174">
    <property type="protein sequence ID" value="AKV78889.1"/>
    <property type="molecule type" value="Genomic_DNA"/>
</dbReference>
<dbReference type="EMBL" id="CP012172">
    <property type="protein sequence ID" value="AKV74398.1"/>
    <property type="molecule type" value="Genomic_DNA"/>
</dbReference>
<accession>A0A088E5D5</accession>
<evidence type="ECO:0000313" key="6">
    <source>
        <dbReference type="EMBL" id="AKV83372.1"/>
    </source>
</evidence>
<dbReference type="Proteomes" id="UP000056255">
    <property type="component" value="Chromosome"/>
</dbReference>
<evidence type="ECO:0000313" key="5">
    <source>
        <dbReference type="EMBL" id="AKV81134.1"/>
    </source>
</evidence>
<evidence type="ECO:0000313" key="9">
    <source>
        <dbReference type="Proteomes" id="UP000061362"/>
    </source>
</evidence>
<evidence type="ECO:0000313" key="2">
    <source>
        <dbReference type="EMBL" id="AKV74398.1"/>
    </source>
</evidence>
<dbReference type="GeneID" id="91755894"/>
<reference evidence="6 8" key="3">
    <citation type="submission" date="2015-07" db="EMBL/GenBank/DDBJ databases">
        <title>Physiological, transcriptional responses and genome re-sequencing of acid resistant extremely thermoacidophilic Metallosphaera sedula SARC-M1.</title>
        <authorList>
            <person name="Ai C."/>
            <person name="McCarthy S."/>
            <person name="Eckrich V."/>
            <person name="Rudrappa D."/>
            <person name="Qiu G."/>
            <person name="Blum P."/>
        </authorList>
    </citation>
    <scope>NUCLEOTIDE SEQUENCE [LARGE SCALE GENOMIC DNA]</scope>
    <source>
        <strain evidence="6 8">SARC-M1</strain>
    </source>
</reference>
<dbReference type="EMBL" id="CP012175">
    <property type="protein sequence ID" value="AKV81134.1"/>
    <property type="molecule type" value="Genomic_DNA"/>
</dbReference>
<evidence type="ECO:0000313" key="8">
    <source>
        <dbReference type="Proteomes" id="UP000056255"/>
    </source>
</evidence>
<proteinExistence type="predicted"/>
<dbReference type="InterPro" id="IPR043519">
    <property type="entry name" value="NT_sf"/>
</dbReference>
<gene>
    <name evidence="1" type="ORF">HA72_1394</name>
    <name evidence="2" type="ORF">MsedA_1412</name>
    <name evidence="3" type="ORF">MsedB_1414</name>
    <name evidence="4" type="ORF">MsedC_1412</name>
    <name evidence="5" type="ORF">MsedD_1413</name>
    <name evidence="6" type="ORF">MsedE_1418</name>
</gene>
<dbReference type="SUPFAM" id="SSF81301">
    <property type="entry name" value="Nucleotidyltransferase"/>
    <property type="match status" value="1"/>
</dbReference>
<dbReference type="EMBL" id="CP012173">
    <property type="protein sequence ID" value="AKV76637.1"/>
    <property type="molecule type" value="Genomic_DNA"/>
</dbReference>
<evidence type="ECO:0000313" key="12">
    <source>
        <dbReference type="Proteomes" id="UP000068832"/>
    </source>
</evidence>
<dbReference type="Proteomes" id="UP000061362">
    <property type="component" value="Chromosome"/>
</dbReference>
<dbReference type="OMA" id="ICERGEP"/>